<evidence type="ECO:0000256" key="5">
    <source>
        <dbReference type="SAM" id="Phobius"/>
    </source>
</evidence>
<accession>A0A8W8NYT2</accession>
<dbReference type="EnsemblMetazoa" id="G8290.1">
    <property type="protein sequence ID" value="G8290.1:cds"/>
    <property type="gene ID" value="G8290"/>
</dbReference>
<dbReference type="PANTHER" id="PTHR22914:SF42">
    <property type="entry name" value="CHITIN SYNTHASE"/>
    <property type="match status" value="1"/>
</dbReference>
<dbReference type="GO" id="GO:0004100">
    <property type="term" value="F:chitin synthase activity"/>
    <property type="evidence" value="ECO:0007669"/>
    <property type="project" value="InterPro"/>
</dbReference>
<keyword evidence="2 5" id="KW-0812">Transmembrane</keyword>
<dbReference type="GO" id="GO:0071944">
    <property type="term" value="C:cell periphery"/>
    <property type="evidence" value="ECO:0007669"/>
    <property type="project" value="TreeGrafter"/>
</dbReference>
<evidence type="ECO:0000256" key="1">
    <source>
        <dbReference type="ARBA" id="ARBA00004141"/>
    </source>
</evidence>
<sequence>MDEKMSKPNSDAAPMATEDSDVPTTDYDSDIEIEESLKTQQKKQNPKPKYWDRFGLKGNDEERQDVHTYSSFQLIKLGLYAVLFLLFLASLVTQKLSLAIASSKLTTDFKQDKKTASNSSDPRHVSDPAVHGLLLFTAMCVPYVLTFSSSCWKVYFGNLKRPSISSVIVCAVLAALQSIGLCLLVFHLLPNVGPIQGLLVLGATGIIPSFLKLHLTLNKTCEIRAKITEFAVDLLSLSLQLSITALIFVPNVTFFCRVSSPPGSNGSYYVTKCLTNSVSRIKAVLALLLTSLTWWENFLEKLIEKKSLKGRISNIQSGEILKDSFYFDCDISCDAQYLKSNYCLVVALLWTLSLYWTAKHIWFPEQERIAKVERLFVNPLYCGILLEQDLVLNRKRCYNENLKKSEEEESFSKTIPPLVYACATMWHESHLEMVQLLKSILRMDKDQSFRKPEEENDYYRFEVHILFDDAFKNGILNEYVTMFAKVIDEATSSLNSEPIKMMDPFLFCTCYGGQIVYKMPGGNFMFIHLKDKTKIRRKKRWSQVMYMYYLLGHRLQVEKESFAQDKPAKINDLFKSKATHFGCLGF</sequence>
<dbReference type="Proteomes" id="UP000005408">
    <property type="component" value="Unassembled WGS sequence"/>
</dbReference>
<evidence type="ECO:0000256" key="2">
    <source>
        <dbReference type="ARBA" id="ARBA00022692"/>
    </source>
</evidence>
<dbReference type="Pfam" id="PF23000">
    <property type="entry name" value="ChitinSynthase_IV_N"/>
    <property type="match status" value="1"/>
</dbReference>
<dbReference type="InterPro" id="IPR004835">
    <property type="entry name" value="Chitin_synth"/>
</dbReference>
<keyword evidence="8" id="KW-1185">Reference proteome</keyword>
<dbReference type="InterPro" id="IPR055120">
    <property type="entry name" value="Chs-1/2_IV_N"/>
</dbReference>
<feature type="transmembrane region" description="Helical" evidence="5">
    <location>
        <begin position="133"/>
        <end position="155"/>
    </location>
</feature>
<dbReference type="GO" id="GO:0006031">
    <property type="term" value="P:chitin biosynthetic process"/>
    <property type="evidence" value="ECO:0007669"/>
    <property type="project" value="TreeGrafter"/>
</dbReference>
<keyword evidence="3 5" id="KW-0472">Membrane</keyword>
<reference evidence="7" key="1">
    <citation type="submission" date="2022-08" db="UniProtKB">
        <authorList>
            <consortium name="EnsemblMetazoa"/>
        </authorList>
    </citation>
    <scope>IDENTIFICATION</scope>
    <source>
        <strain evidence="7">05x7-T-G4-1.051#20</strain>
    </source>
</reference>
<evidence type="ECO:0000313" key="8">
    <source>
        <dbReference type="Proteomes" id="UP000005408"/>
    </source>
</evidence>
<feature type="transmembrane region" description="Helical" evidence="5">
    <location>
        <begin position="227"/>
        <end position="249"/>
    </location>
</feature>
<comment type="subcellular location">
    <subcellularLocation>
        <location evidence="1">Membrane</location>
        <topology evidence="1">Multi-pass membrane protein</topology>
    </subcellularLocation>
</comment>
<organism evidence="7 8">
    <name type="scientific">Magallana gigas</name>
    <name type="common">Pacific oyster</name>
    <name type="synonym">Crassostrea gigas</name>
    <dbReference type="NCBI Taxonomy" id="29159"/>
    <lineage>
        <taxon>Eukaryota</taxon>
        <taxon>Metazoa</taxon>
        <taxon>Spiralia</taxon>
        <taxon>Lophotrochozoa</taxon>
        <taxon>Mollusca</taxon>
        <taxon>Bivalvia</taxon>
        <taxon>Autobranchia</taxon>
        <taxon>Pteriomorphia</taxon>
        <taxon>Ostreida</taxon>
        <taxon>Ostreoidea</taxon>
        <taxon>Ostreidae</taxon>
        <taxon>Magallana</taxon>
    </lineage>
</organism>
<feature type="domain" description="Chitin synthase chs-1/2 N-terminal putative transporter" evidence="6">
    <location>
        <begin position="68"/>
        <end position="300"/>
    </location>
</feature>
<dbReference type="PANTHER" id="PTHR22914">
    <property type="entry name" value="CHITIN SYNTHASE"/>
    <property type="match status" value="1"/>
</dbReference>
<feature type="transmembrane region" description="Helical" evidence="5">
    <location>
        <begin position="195"/>
        <end position="215"/>
    </location>
</feature>
<feature type="transmembrane region" description="Helical" evidence="5">
    <location>
        <begin position="77"/>
        <end position="101"/>
    </location>
</feature>
<evidence type="ECO:0000256" key="4">
    <source>
        <dbReference type="SAM" id="MobiDB-lite"/>
    </source>
</evidence>
<evidence type="ECO:0000259" key="6">
    <source>
        <dbReference type="Pfam" id="PF23000"/>
    </source>
</evidence>
<keyword evidence="5" id="KW-1133">Transmembrane helix</keyword>
<evidence type="ECO:0000313" key="7">
    <source>
        <dbReference type="EnsemblMetazoa" id="G8290.1:cds"/>
    </source>
</evidence>
<feature type="transmembrane region" description="Helical" evidence="5">
    <location>
        <begin position="167"/>
        <end position="189"/>
    </location>
</feature>
<evidence type="ECO:0000256" key="3">
    <source>
        <dbReference type="ARBA" id="ARBA00023136"/>
    </source>
</evidence>
<name>A0A8W8NYT2_MAGGI</name>
<dbReference type="GO" id="GO:0016020">
    <property type="term" value="C:membrane"/>
    <property type="evidence" value="ECO:0007669"/>
    <property type="project" value="UniProtKB-SubCell"/>
</dbReference>
<dbReference type="AlphaFoldDB" id="A0A8W8NYT2"/>
<proteinExistence type="predicted"/>
<feature type="region of interest" description="Disordered" evidence="4">
    <location>
        <begin position="1"/>
        <end position="51"/>
    </location>
</feature>
<protein>
    <recommendedName>
        <fullName evidence="6">Chitin synthase chs-1/2 N-terminal putative transporter domain-containing protein</fullName>
    </recommendedName>
</protein>